<protein>
    <submittedName>
        <fullName evidence="2">Uncharacterized protein</fullName>
    </submittedName>
</protein>
<evidence type="ECO:0000256" key="1">
    <source>
        <dbReference type="SAM" id="MobiDB-lite"/>
    </source>
</evidence>
<accession>A0A8E2DVQ5</accession>
<dbReference type="Proteomes" id="UP000250266">
    <property type="component" value="Unassembled WGS sequence"/>
</dbReference>
<evidence type="ECO:0000313" key="3">
    <source>
        <dbReference type="Proteomes" id="UP000250266"/>
    </source>
</evidence>
<feature type="compositionally biased region" description="Acidic residues" evidence="1">
    <location>
        <begin position="52"/>
        <end position="72"/>
    </location>
</feature>
<reference evidence="2 3" key="1">
    <citation type="journal article" date="2016" name="Nat. Commun.">
        <title>Ectomycorrhizal ecology is imprinted in the genome of the dominant symbiotic fungus Cenococcum geophilum.</title>
        <authorList>
            <consortium name="DOE Joint Genome Institute"/>
            <person name="Peter M."/>
            <person name="Kohler A."/>
            <person name="Ohm R.A."/>
            <person name="Kuo A."/>
            <person name="Krutzmann J."/>
            <person name="Morin E."/>
            <person name="Arend M."/>
            <person name="Barry K.W."/>
            <person name="Binder M."/>
            <person name="Choi C."/>
            <person name="Clum A."/>
            <person name="Copeland A."/>
            <person name="Grisel N."/>
            <person name="Haridas S."/>
            <person name="Kipfer T."/>
            <person name="LaButti K."/>
            <person name="Lindquist E."/>
            <person name="Lipzen A."/>
            <person name="Maire R."/>
            <person name="Meier B."/>
            <person name="Mihaltcheva S."/>
            <person name="Molinier V."/>
            <person name="Murat C."/>
            <person name="Poggeler S."/>
            <person name="Quandt C.A."/>
            <person name="Sperisen C."/>
            <person name="Tritt A."/>
            <person name="Tisserant E."/>
            <person name="Crous P.W."/>
            <person name="Henrissat B."/>
            <person name="Nehls U."/>
            <person name="Egli S."/>
            <person name="Spatafora J.W."/>
            <person name="Grigoriev I.V."/>
            <person name="Martin F.M."/>
        </authorList>
    </citation>
    <scope>NUCLEOTIDE SEQUENCE [LARGE SCALE GENOMIC DNA]</scope>
    <source>
        <strain evidence="2 3">CBS 459.81</strain>
    </source>
</reference>
<organism evidence="2 3">
    <name type="scientific">Lepidopterella palustris CBS 459.81</name>
    <dbReference type="NCBI Taxonomy" id="1314670"/>
    <lineage>
        <taxon>Eukaryota</taxon>
        <taxon>Fungi</taxon>
        <taxon>Dikarya</taxon>
        <taxon>Ascomycota</taxon>
        <taxon>Pezizomycotina</taxon>
        <taxon>Dothideomycetes</taxon>
        <taxon>Pleosporomycetidae</taxon>
        <taxon>Mytilinidiales</taxon>
        <taxon>Argynnaceae</taxon>
        <taxon>Lepidopterella</taxon>
    </lineage>
</organism>
<keyword evidence="3" id="KW-1185">Reference proteome</keyword>
<proteinExistence type="predicted"/>
<dbReference type="AlphaFoldDB" id="A0A8E2DVQ5"/>
<feature type="region of interest" description="Disordered" evidence="1">
    <location>
        <begin position="43"/>
        <end position="72"/>
    </location>
</feature>
<evidence type="ECO:0000313" key="2">
    <source>
        <dbReference type="EMBL" id="OCK72655.1"/>
    </source>
</evidence>
<name>A0A8E2DVQ5_9PEZI</name>
<gene>
    <name evidence="2" type="ORF">K432DRAFT_412368</name>
</gene>
<sequence>MEADTPRKEALKWVPTCKDSFGMPVVMRKAERFWEEFEEWKRLGGNGRTGGDEDEDESGWDSEGEDEGSCDLEGEGLWAFSKSLFRQPHTLASASEALRAPPCVELPCVELPCVEMPALKRTIT</sequence>
<dbReference type="EMBL" id="KV747781">
    <property type="protein sequence ID" value="OCK72655.1"/>
    <property type="molecule type" value="Genomic_DNA"/>
</dbReference>